<dbReference type="GeneID" id="108733222"/>
<evidence type="ECO:0000256" key="1">
    <source>
        <dbReference type="SAM" id="SignalP"/>
    </source>
</evidence>
<evidence type="ECO:0000313" key="3">
    <source>
        <dbReference type="RefSeq" id="XP_018319815.1"/>
    </source>
</evidence>
<gene>
    <name evidence="3" type="primary">LOC108733222</name>
</gene>
<dbReference type="InParanoid" id="A0A1W4WIG9"/>
<organism evidence="2 3">
    <name type="scientific">Agrilus planipennis</name>
    <name type="common">Emerald ash borer</name>
    <name type="synonym">Agrilus marcopoli</name>
    <dbReference type="NCBI Taxonomy" id="224129"/>
    <lineage>
        <taxon>Eukaryota</taxon>
        <taxon>Metazoa</taxon>
        <taxon>Ecdysozoa</taxon>
        <taxon>Arthropoda</taxon>
        <taxon>Hexapoda</taxon>
        <taxon>Insecta</taxon>
        <taxon>Pterygota</taxon>
        <taxon>Neoptera</taxon>
        <taxon>Endopterygota</taxon>
        <taxon>Coleoptera</taxon>
        <taxon>Polyphaga</taxon>
        <taxon>Elateriformia</taxon>
        <taxon>Buprestoidea</taxon>
        <taxon>Buprestidae</taxon>
        <taxon>Agrilinae</taxon>
        <taxon>Agrilus</taxon>
    </lineage>
</organism>
<name>A0A1W4WIG9_AGRPL</name>
<sequence>MKLLIAFAFFGIFAAAQGAAITTYPLVPTTAADGTQLYSDVPYEVGPQLRSGGNLLGGLPLLGGSHLLGGSLLGGSSLLGSSAIPWGGGSVYGGGLLNNNFLPIQLSIPNLLSSLLVNI</sequence>
<proteinExistence type="predicted"/>
<feature type="signal peptide" evidence="1">
    <location>
        <begin position="1"/>
        <end position="18"/>
    </location>
</feature>
<dbReference type="KEGG" id="apln:108733222"/>
<protein>
    <submittedName>
        <fullName evidence="3">Uncharacterized protein LOC108733222</fullName>
    </submittedName>
</protein>
<keyword evidence="2" id="KW-1185">Reference proteome</keyword>
<evidence type="ECO:0000313" key="2">
    <source>
        <dbReference type="Proteomes" id="UP000192223"/>
    </source>
</evidence>
<accession>A0A1W4WIG9</accession>
<reference evidence="3" key="1">
    <citation type="submission" date="2025-08" db="UniProtKB">
        <authorList>
            <consortium name="RefSeq"/>
        </authorList>
    </citation>
    <scope>IDENTIFICATION</scope>
    <source>
        <tissue evidence="3">Entire body</tissue>
    </source>
</reference>
<dbReference type="Proteomes" id="UP000192223">
    <property type="component" value="Unplaced"/>
</dbReference>
<feature type="chain" id="PRO_5010697165" evidence="1">
    <location>
        <begin position="19"/>
        <end position="119"/>
    </location>
</feature>
<dbReference type="AlphaFoldDB" id="A0A1W4WIG9"/>
<dbReference type="RefSeq" id="XP_018319815.1">
    <property type="nucleotide sequence ID" value="XM_018464313.1"/>
</dbReference>
<keyword evidence="1" id="KW-0732">Signal</keyword>